<evidence type="ECO:0000313" key="1">
    <source>
        <dbReference type="EMBL" id="MFD1607549.1"/>
    </source>
</evidence>
<accession>A0ABW4HRX2</accession>
<evidence type="ECO:0000313" key="2">
    <source>
        <dbReference type="Proteomes" id="UP001597221"/>
    </source>
</evidence>
<keyword evidence="2" id="KW-1185">Reference proteome</keyword>
<protein>
    <submittedName>
        <fullName evidence="1">Uncharacterized protein</fullName>
    </submittedName>
</protein>
<dbReference type="InterPro" id="IPR058867">
    <property type="entry name" value="YtzJ"/>
</dbReference>
<reference evidence="2" key="1">
    <citation type="journal article" date="2019" name="Int. J. Syst. Evol. Microbiol.">
        <title>The Global Catalogue of Microorganisms (GCM) 10K type strain sequencing project: providing services to taxonomists for standard genome sequencing and annotation.</title>
        <authorList>
            <consortium name="The Broad Institute Genomics Platform"/>
            <consortium name="The Broad Institute Genome Sequencing Center for Infectious Disease"/>
            <person name="Wu L."/>
            <person name="Ma J."/>
        </authorList>
    </citation>
    <scope>NUCLEOTIDE SEQUENCE [LARGE SCALE GENOMIC DNA]</scope>
    <source>
        <strain evidence="2">CGMCC 1.12376</strain>
    </source>
</reference>
<sequence length="66" mass="7531">MIIPAKSLVVENMKRLKNGETAFVESTEVIRLLERDIARENLNVFIDKTPAGCWIIPQKDSTKVME</sequence>
<gene>
    <name evidence="1" type="ORF">ACFSBH_07790</name>
</gene>
<organism evidence="1 2">
    <name type="scientific">Oceanobacillus luteolus</name>
    <dbReference type="NCBI Taxonomy" id="1274358"/>
    <lineage>
        <taxon>Bacteria</taxon>
        <taxon>Bacillati</taxon>
        <taxon>Bacillota</taxon>
        <taxon>Bacilli</taxon>
        <taxon>Bacillales</taxon>
        <taxon>Bacillaceae</taxon>
        <taxon>Oceanobacillus</taxon>
    </lineage>
</organism>
<name>A0ABW4HRX2_9BACI</name>
<dbReference type="Proteomes" id="UP001597221">
    <property type="component" value="Unassembled WGS sequence"/>
</dbReference>
<dbReference type="EMBL" id="JBHUDE010000039">
    <property type="protein sequence ID" value="MFD1607549.1"/>
    <property type="molecule type" value="Genomic_DNA"/>
</dbReference>
<proteinExistence type="predicted"/>
<comment type="caution">
    <text evidence="1">The sequence shown here is derived from an EMBL/GenBank/DDBJ whole genome shotgun (WGS) entry which is preliminary data.</text>
</comment>
<dbReference type="RefSeq" id="WP_379596971.1">
    <property type="nucleotide sequence ID" value="NZ_JBHUDE010000039.1"/>
</dbReference>
<dbReference type="Pfam" id="PF26326">
    <property type="entry name" value="YtzJ"/>
    <property type="match status" value="1"/>
</dbReference>